<dbReference type="EMBL" id="CP000698">
    <property type="protein sequence ID" value="ABQ26324.1"/>
    <property type="molecule type" value="Genomic_DNA"/>
</dbReference>
<evidence type="ECO:0000259" key="5">
    <source>
        <dbReference type="Pfam" id="PF21342"/>
    </source>
</evidence>
<feature type="domain" description="Cytochrome c" evidence="5">
    <location>
        <begin position="10"/>
        <end position="81"/>
    </location>
</feature>
<dbReference type="Proteomes" id="UP000006695">
    <property type="component" value="Chromosome"/>
</dbReference>
<dbReference type="AlphaFoldDB" id="A5G3F6"/>
<dbReference type="SUPFAM" id="SSF46626">
    <property type="entry name" value="Cytochrome c"/>
    <property type="match status" value="1"/>
</dbReference>
<proteinExistence type="predicted"/>
<evidence type="ECO:0000313" key="6">
    <source>
        <dbReference type="EMBL" id="ABQ26324.1"/>
    </source>
</evidence>
<reference evidence="6 7" key="1">
    <citation type="submission" date="2007-05" db="EMBL/GenBank/DDBJ databases">
        <title>Complete sequence of Geobacter uraniireducens Rf4.</title>
        <authorList>
            <consortium name="US DOE Joint Genome Institute"/>
            <person name="Copeland A."/>
            <person name="Lucas S."/>
            <person name="Lapidus A."/>
            <person name="Barry K."/>
            <person name="Detter J.C."/>
            <person name="Glavina del Rio T."/>
            <person name="Hammon N."/>
            <person name="Israni S."/>
            <person name="Dalin E."/>
            <person name="Tice H."/>
            <person name="Pitluck S."/>
            <person name="Chertkov O."/>
            <person name="Brettin T."/>
            <person name="Bruce D."/>
            <person name="Han C."/>
            <person name="Schmutz J."/>
            <person name="Larimer F."/>
            <person name="Land M."/>
            <person name="Hauser L."/>
            <person name="Kyrpides N."/>
            <person name="Mikhailova N."/>
            <person name="Shelobolina E."/>
            <person name="Aklujkar M."/>
            <person name="Lovley D."/>
            <person name="Richardson P."/>
        </authorList>
    </citation>
    <scope>NUCLEOTIDE SEQUENCE [LARGE SCALE GENOMIC DNA]</scope>
    <source>
        <strain evidence="6 7">Rf4</strain>
    </source>
</reference>
<dbReference type="HOGENOM" id="CLU_151169_0_0_7"/>
<keyword evidence="1" id="KW-0349">Heme</keyword>
<dbReference type="STRING" id="351605.Gura_2136"/>
<feature type="region of interest" description="Disordered" evidence="4">
    <location>
        <begin position="1"/>
        <end position="20"/>
    </location>
</feature>
<dbReference type="InterPro" id="IPR036909">
    <property type="entry name" value="Cyt_c-like_dom_sf"/>
</dbReference>
<dbReference type="Gene3D" id="1.10.760.10">
    <property type="entry name" value="Cytochrome c-like domain"/>
    <property type="match status" value="1"/>
</dbReference>
<evidence type="ECO:0000256" key="1">
    <source>
        <dbReference type="ARBA" id="ARBA00022617"/>
    </source>
</evidence>
<dbReference type="GO" id="GO:0046872">
    <property type="term" value="F:metal ion binding"/>
    <property type="evidence" value="ECO:0007669"/>
    <property type="project" value="UniProtKB-KW"/>
</dbReference>
<name>A5G3F6_GEOUR</name>
<accession>A5G3F6</accession>
<gene>
    <name evidence="6" type="ordered locus">Gura_2136</name>
</gene>
<dbReference type="InterPro" id="IPR009056">
    <property type="entry name" value="Cyt_c-like_dom"/>
</dbReference>
<dbReference type="GO" id="GO:0020037">
    <property type="term" value="F:heme binding"/>
    <property type="evidence" value="ECO:0007669"/>
    <property type="project" value="InterPro"/>
</dbReference>
<evidence type="ECO:0000256" key="2">
    <source>
        <dbReference type="ARBA" id="ARBA00022723"/>
    </source>
</evidence>
<sequence length="87" mass="9358">MAAEAPSVDQGKELFESTKLGTNGKSCSTCHQGGRKLEWAATYDDEKLANIVNSCIQKTLKGQPLPPDSDSMKSLLSYIHTFAGPGR</sequence>
<organism evidence="6 7">
    <name type="scientific">Geotalea uraniireducens (strain Rf4)</name>
    <name type="common">Geobacter uraniireducens</name>
    <dbReference type="NCBI Taxonomy" id="351605"/>
    <lineage>
        <taxon>Bacteria</taxon>
        <taxon>Pseudomonadati</taxon>
        <taxon>Thermodesulfobacteriota</taxon>
        <taxon>Desulfuromonadia</taxon>
        <taxon>Geobacterales</taxon>
        <taxon>Geobacteraceae</taxon>
        <taxon>Geotalea</taxon>
    </lineage>
</organism>
<protein>
    <recommendedName>
        <fullName evidence="5">Cytochrome c domain-containing protein</fullName>
    </recommendedName>
</protein>
<evidence type="ECO:0000256" key="3">
    <source>
        <dbReference type="ARBA" id="ARBA00023004"/>
    </source>
</evidence>
<evidence type="ECO:0000313" key="7">
    <source>
        <dbReference type="Proteomes" id="UP000006695"/>
    </source>
</evidence>
<dbReference type="KEGG" id="gur:Gura_2136"/>
<keyword evidence="3" id="KW-0408">Iron</keyword>
<keyword evidence="2" id="KW-0479">Metal-binding</keyword>
<dbReference type="GO" id="GO:0009055">
    <property type="term" value="F:electron transfer activity"/>
    <property type="evidence" value="ECO:0007669"/>
    <property type="project" value="InterPro"/>
</dbReference>
<keyword evidence="7" id="KW-1185">Reference proteome</keyword>
<evidence type="ECO:0000256" key="4">
    <source>
        <dbReference type="SAM" id="MobiDB-lite"/>
    </source>
</evidence>
<dbReference type="Pfam" id="PF21342">
    <property type="entry name" value="SoxA-TsdA_cyt-c"/>
    <property type="match status" value="1"/>
</dbReference>